<keyword evidence="1" id="KW-0175">Coiled coil</keyword>
<dbReference type="Pfam" id="PF02583">
    <property type="entry name" value="Trns_repr_metal"/>
    <property type="match status" value="1"/>
</dbReference>
<protein>
    <recommendedName>
        <fullName evidence="4">Copper-sensing transcriptional repressor</fullName>
    </recommendedName>
</protein>
<comment type="caution">
    <text evidence="2">The sequence shown here is derived from an EMBL/GenBank/DDBJ whole genome shotgun (WGS) entry which is preliminary data.</text>
</comment>
<sequence>MSSNYNKDNLITRLKRIEGQVRGLQKMLEEERRCVDVLTQLSAVKGALNKTAEEIMKGYTKSCILEYEQTGNEKMLDELIQVLSKFREI</sequence>
<evidence type="ECO:0008006" key="4">
    <source>
        <dbReference type="Google" id="ProtNLM"/>
    </source>
</evidence>
<dbReference type="Proteomes" id="UP000236434">
    <property type="component" value="Unassembled WGS sequence"/>
</dbReference>
<name>A0A2K1P4B2_9BACT</name>
<dbReference type="GO" id="GO:0046872">
    <property type="term" value="F:metal ion binding"/>
    <property type="evidence" value="ECO:0007669"/>
    <property type="project" value="InterPro"/>
</dbReference>
<dbReference type="GO" id="GO:0003677">
    <property type="term" value="F:DNA binding"/>
    <property type="evidence" value="ECO:0007669"/>
    <property type="project" value="InterPro"/>
</dbReference>
<proteinExistence type="predicted"/>
<reference evidence="2 3" key="1">
    <citation type="submission" date="2013-12" db="EMBL/GenBank/DDBJ databases">
        <title>Comparative genomics of Petrotoga isolates.</title>
        <authorList>
            <person name="Nesbo C.L."/>
            <person name="Charchuk R."/>
            <person name="Chow K."/>
        </authorList>
    </citation>
    <scope>NUCLEOTIDE SEQUENCE [LARGE SCALE GENOMIC DNA]</scope>
    <source>
        <strain evidence="2 3">DSM 13574</strain>
    </source>
</reference>
<dbReference type="OrthoDB" id="9811244at2"/>
<dbReference type="Gene3D" id="1.20.58.1000">
    <property type="entry name" value="Metal-sensitive repressor, helix protomer"/>
    <property type="match status" value="1"/>
</dbReference>
<dbReference type="GO" id="GO:0045892">
    <property type="term" value="P:negative regulation of DNA-templated transcription"/>
    <property type="evidence" value="ECO:0007669"/>
    <property type="project" value="UniProtKB-ARBA"/>
</dbReference>
<evidence type="ECO:0000313" key="3">
    <source>
        <dbReference type="Proteomes" id="UP000236434"/>
    </source>
</evidence>
<dbReference type="CDD" id="cd10148">
    <property type="entry name" value="CsoR-like_DUF156"/>
    <property type="match status" value="1"/>
</dbReference>
<dbReference type="EMBL" id="AZRL01000004">
    <property type="protein sequence ID" value="PNR97639.1"/>
    <property type="molecule type" value="Genomic_DNA"/>
</dbReference>
<gene>
    <name evidence="2" type="ORF">X929_02520</name>
</gene>
<dbReference type="InterPro" id="IPR038390">
    <property type="entry name" value="Metal_Tscrpt_repr_sf"/>
</dbReference>
<evidence type="ECO:0000313" key="2">
    <source>
        <dbReference type="EMBL" id="PNR97639.1"/>
    </source>
</evidence>
<evidence type="ECO:0000256" key="1">
    <source>
        <dbReference type="SAM" id="Coils"/>
    </source>
</evidence>
<dbReference type="InterPro" id="IPR003735">
    <property type="entry name" value="Metal_Tscrpt_repr"/>
</dbReference>
<dbReference type="RefSeq" id="WP_103066470.1">
    <property type="nucleotide sequence ID" value="NZ_AZRL01000004.1"/>
</dbReference>
<dbReference type="AlphaFoldDB" id="A0A2K1P4B2"/>
<dbReference type="PANTHER" id="PTHR33677">
    <property type="entry name" value="TRANSCRIPTIONAL REPRESSOR FRMR-RELATED"/>
    <property type="match status" value="1"/>
</dbReference>
<accession>A0A2K1P4B2</accession>
<organism evidence="2 3">
    <name type="scientific">Petrotoga olearia DSM 13574</name>
    <dbReference type="NCBI Taxonomy" id="1122955"/>
    <lineage>
        <taxon>Bacteria</taxon>
        <taxon>Thermotogati</taxon>
        <taxon>Thermotogota</taxon>
        <taxon>Thermotogae</taxon>
        <taxon>Petrotogales</taxon>
        <taxon>Petrotogaceae</taxon>
        <taxon>Petrotoga</taxon>
    </lineage>
</organism>
<feature type="coiled-coil region" evidence="1">
    <location>
        <begin position="7"/>
        <end position="34"/>
    </location>
</feature>